<comment type="caution">
    <text evidence="2">The sequence shown here is derived from an EMBL/GenBank/DDBJ whole genome shotgun (WGS) entry which is preliminary data.</text>
</comment>
<keyword evidence="1" id="KW-0812">Transmembrane</keyword>
<protein>
    <recommendedName>
        <fullName evidence="4">DUF2953 domain-containing protein</fullName>
    </recommendedName>
</protein>
<feature type="transmembrane region" description="Helical" evidence="1">
    <location>
        <begin position="174"/>
        <end position="192"/>
    </location>
</feature>
<accession>A0A1Y3PRS9</accession>
<dbReference type="Proteomes" id="UP000196475">
    <property type="component" value="Unassembled WGS sequence"/>
</dbReference>
<evidence type="ECO:0000313" key="2">
    <source>
        <dbReference type="EMBL" id="OUM89734.1"/>
    </source>
</evidence>
<evidence type="ECO:0000256" key="1">
    <source>
        <dbReference type="SAM" id="Phobius"/>
    </source>
</evidence>
<name>A0A1Y3PRS9_9BACI</name>
<dbReference type="InterPro" id="IPR021338">
    <property type="entry name" value="DUF2953"/>
</dbReference>
<sequence length="210" mass="24834">MFLAVAAGIILLLCLLMMLKVTVQFNVMIENGRPELAIDIFSLFRLVRWRMRFPRSPQNRPLSAEPAGERQALTPVAQPLMGSGVTWQDAREVWRIIRWFLRHVSCSQWKTSTLFGTGQANTTGWLTGFLWALQEQFLFYMSRAWKMAAKPKVVIRPVFHQRLLSCRFECITSFRLGYAILAGMRFLIYWFWKRRWRQQKAFARRQMDLH</sequence>
<keyword evidence="1" id="KW-0472">Membrane</keyword>
<dbReference type="AlphaFoldDB" id="A0A1Y3PRS9"/>
<proteinExistence type="predicted"/>
<gene>
    <name evidence="2" type="ORF">BAA01_02945</name>
</gene>
<organism evidence="2 3">
    <name type="scientific">Bacillus thermozeamaize</name>
    <dbReference type="NCBI Taxonomy" id="230954"/>
    <lineage>
        <taxon>Bacteria</taxon>
        <taxon>Bacillati</taxon>
        <taxon>Bacillota</taxon>
        <taxon>Bacilli</taxon>
        <taxon>Bacillales</taxon>
        <taxon>Bacillaceae</taxon>
        <taxon>Bacillus</taxon>
    </lineage>
</organism>
<dbReference type="EMBL" id="LZRT01000036">
    <property type="protein sequence ID" value="OUM89734.1"/>
    <property type="molecule type" value="Genomic_DNA"/>
</dbReference>
<reference evidence="3" key="1">
    <citation type="submission" date="2016-06" db="EMBL/GenBank/DDBJ databases">
        <authorList>
            <person name="Nascimento L."/>
            <person name="Pereira R.V."/>
            <person name="Martins L.F."/>
            <person name="Quaggio R.B."/>
            <person name="Silva A.M."/>
            <person name="Setubal J.C."/>
        </authorList>
    </citation>
    <scope>NUCLEOTIDE SEQUENCE [LARGE SCALE GENOMIC DNA]</scope>
</reference>
<dbReference type="Pfam" id="PF11167">
    <property type="entry name" value="DUF2953"/>
    <property type="match status" value="1"/>
</dbReference>
<keyword evidence="1" id="KW-1133">Transmembrane helix</keyword>
<evidence type="ECO:0000313" key="3">
    <source>
        <dbReference type="Proteomes" id="UP000196475"/>
    </source>
</evidence>
<evidence type="ECO:0008006" key="4">
    <source>
        <dbReference type="Google" id="ProtNLM"/>
    </source>
</evidence>